<dbReference type="EMBL" id="QXFW01002478">
    <property type="protein sequence ID" value="KAE8978151.1"/>
    <property type="molecule type" value="Genomic_DNA"/>
</dbReference>
<accession>A0A6A3I7Q0</accession>
<protein>
    <submittedName>
        <fullName evidence="2">Uncharacterized protein</fullName>
    </submittedName>
</protein>
<name>A0A6A3I7Q0_9STRA</name>
<evidence type="ECO:0000256" key="1">
    <source>
        <dbReference type="SAM" id="SignalP"/>
    </source>
</evidence>
<dbReference type="Proteomes" id="UP000460718">
    <property type="component" value="Unassembled WGS sequence"/>
</dbReference>
<proteinExistence type="predicted"/>
<keyword evidence="1" id="KW-0732">Signal</keyword>
<dbReference type="EMBL" id="QXFX01002537">
    <property type="protein sequence ID" value="KAE9076052.1"/>
    <property type="molecule type" value="Genomic_DNA"/>
</dbReference>
<sequence length="118" mass="13552">MVSMVFAIASAIWVGLATSHGADELRECGVCDEFISCFMCIGRCFTSQCVWCDCELWYDCFYDRYSKRQWCCCDCCQLLLDDSKCLCFSRKHGDSDCCESFYENGRIHADPIVRPNDP</sequence>
<evidence type="ECO:0000313" key="2">
    <source>
        <dbReference type="EMBL" id="KAE8978151.1"/>
    </source>
</evidence>
<dbReference type="AlphaFoldDB" id="A0A6A3I7Q0"/>
<comment type="caution">
    <text evidence="2">The sequence shown here is derived from an EMBL/GenBank/DDBJ whole genome shotgun (WGS) entry which is preliminary data.</text>
</comment>
<reference evidence="4 5" key="1">
    <citation type="submission" date="2018-09" db="EMBL/GenBank/DDBJ databases">
        <title>Genomic investigation of the strawberry pathogen Phytophthora fragariae indicates pathogenicity is determined by transcriptional variation in three key races.</title>
        <authorList>
            <person name="Adams T.M."/>
            <person name="Armitage A.D."/>
            <person name="Sobczyk M.K."/>
            <person name="Bates H.J."/>
            <person name="Dunwell J.M."/>
            <person name="Nellist C.F."/>
            <person name="Harrison R.J."/>
        </authorList>
    </citation>
    <scope>NUCLEOTIDE SEQUENCE [LARGE SCALE GENOMIC DNA]</scope>
    <source>
        <strain evidence="3 5">ONT-3</strain>
        <strain evidence="2 4">SCRP245</strain>
    </source>
</reference>
<dbReference type="Proteomes" id="UP000488956">
    <property type="component" value="Unassembled WGS sequence"/>
</dbReference>
<evidence type="ECO:0000313" key="3">
    <source>
        <dbReference type="EMBL" id="KAE9076052.1"/>
    </source>
</evidence>
<feature type="signal peptide" evidence="1">
    <location>
        <begin position="1"/>
        <end position="17"/>
    </location>
</feature>
<feature type="chain" id="PRO_5036164429" evidence="1">
    <location>
        <begin position="18"/>
        <end position="118"/>
    </location>
</feature>
<organism evidence="2 4">
    <name type="scientific">Phytophthora fragariae</name>
    <dbReference type="NCBI Taxonomy" id="53985"/>
    <lineage>
        <taxon>Eukaryota</taxon>
        <taxon>Sar</taxon>
        <taxon>Stramenopiles</taxon>
        <taxon>Oomycota</taxon>
        <taxon>Peronosporomycetes</taxon>
        <taxon>Peronosporales</taxon>
        <taxon>Peronosporaceae</taxon>
        <taxon>Phytophthora</taxon>
    </lineage>
</organism>
<evidence type="ECO:0000313" key="5">
    <source>
        <dbReference type="Proteomes" id="UP000488956"/>
    </source>
</evidence>
<gene>
    <name evidence="3" type="ORF">PF010_g24060</name>
    <name evidence="2" type="ORF">PF011_g23364</name>
</gene>
<evidence type="ECO:0000313" key="4">
    <source>
        <dbReference type="Proteomes" id="UP000460718"/>
    </source>
</evidence>